<evidence type="ECO:0000313" key="1">
    <source>
        <dbReference type="EMBL" id="KAF6761370.1"/>
    </source>
</evidence>
<sequence>MDQCLQIPDIVDSICAHTTQKTAFSMALTCHSFLEPSLNRIWRDIDSFAPLLACLPPNAFQVEYRAIPGSTRSLLSLYQLSANRALTPADLRRYRDRYAHRIRTFLPTPSRNPQCIFISAKLFQALSLATDNEAGALSPRLVEFSWLSPFDYSWVGFGPEYAEEVSPFISLFLGKSVTSITFHISGPSPLQTASIQSVARRLPEIKTFTCRAEENVRFPRELILAHSWDRLEELDIGDISASEIGHIVSLPQLATLSLHLSGPIFTPQHPEEALTSERFLNLRDVLITVANVELVIEFLKLIPANNGLCAFKSEVFNYAPAALAQIVVDIFAAKLNPSTLEVLTLNDDIHGVHGDAAAEDDEPTEIDFYETVDITSLYSFNKLIKLSICVQGGVHINPKEIAQIPGVWPDIRLLSLLSTFPTGQTPCIDHMDLLHLARACPSLSYLGLCFDATHIPSSSILVEGTNIVGTLQVDGSPISSVLRTTAFLQTHFPMLRHIYGSQGYNSHTSKRRWDLVRKAIFSSFASSFL</sequence>
<proteinExistence type="predicted"/>
<keyword evidence="2" id="KW-1185">Reference proteome</keyword>
<organism evidence="1 2">
    <name type="scientific">Ephemerocybe angulata</name>
    <dbReference type="NCBI Taxonomy" id="980116"/>
    <lineage>
        <taxon>Eukaryota</taxon>
        <taxon>Fungi</taxon>
        <taxon>Dikarya</taxon>
        <taxon>Basidiomycota</taxon>
        <taxon>Agaricomycotina</taxon>
        <taxon>Agaricomycetes</taxon>
        <taxon>Agaricomycetidae</taxon>
        <taxon>Agaricales</taxon>
        <taxon>Agaricineae</taxon>
        <taxon>Psathyrellaceae</taxon>
        <taxon>Ephemerocybe</taxon>
    </lineage>
</organism>
<comment type="caution">
    <text evidence="1">The sequence shown here is derived from an EMBL/GenBank/DDBJ whole genome shotgun (WGS) entry which is preliminary data.</text>
</comment>
<dbReference type="EMBL" id="JACGCI010000010">
    <property type="protein sequence ID" value="KAF6761370.1"/>
    <property type="molecule type" value="Genomic_DNA"/>
</dbReference>
<accession>A0A8H6I9F1</accession>
<dbReference type="Proteomes" id="UP000521943">
    <property type="component" value="Unassembled WGS sequence"/>
</dbReference>
<reference evidence="1 2" key="1">
    <citation type="submission" date="2020-07" db="EMBL/GenBank/DDBJ databases">
        <title>Comparative genomics of pyrophilous fungi reveals a link between fire events and developmental genes.</title>
        <authorList>
            <consortium name="DOE Joint Genome Institute"/>
            <person name="Steindorff A.S."/>
            <person name="Carver A."/>
            <person name="Calhoun S."/>
            <person name="Stillman K."/>
            <person name="Liu H."/>
            <person name="Lipzen A."/>
            <person name="Pangilinan J."/>
            <person name="Labutti K."/>
            <person name="Bruns T.D."/>
            <person name="Grigoriev I.V."/>
        </authorList>
    </citation>
    <scope>NUCLEOTIDE SEQUENCE [LARGE SCALE GENOMIC DNA]</scope>
    <source>
        <strain evidence="1 2">CBS 144469</strain>
    </source>
</reference>
<evidence type="ECO:0000313" key="2">
    <source>
        <dbReference type="Proteomes" id="UP000521943"/>
    </source>
</evidence>
<gene>
    <name evidence="1" type="ORF">DFP72DRAFT_880941</name>
</gene>
<protein>
    <recommendedName>
        <fullName evidence="3">F-box domain-containing protein</fullName>
    </recommendedName>
</protein>
<evidence type="ECO:0008006" key="3">
    <source>
        <dbReference type="Google" id="ProtNLM"/>
    </source>
</evidence>
<name>A0A8H6I9F1_9AGAR</name>
<dbReference type="AlphaFoldDB" id="A0A8H6I9F1"/>
<dbReference type="InterPro" id="IPR032675">
    <property type="entry name" value="LRR_dom_sf"/>
</dbReference>
<dbReference type="Gene3D" id="3.80.10.10">
    <property type="entry name" value="Ribonuclease Inhibitor"/>
    <property type="match status" value="1"/>
</dbReference>
<dbReference type="OrthoDB" id="3347347at2759"/>